<reference evidence="3 4" key="1">
    <citation type="submission" date="2024-09" db="EMBL/GenBank/DDBJ databases">
        <authorList>
            <person name="Sun Q."/>
            <person name="Mori K."/>
        </authorList>
    </citation>
    <scope>NUCLEOTIDE SEQUENCE [LARGE SCALE GENOMIC DNA]</scope>
    <source>
        <strain evidence="3 4">TBRC 4575</strain>
    </source>
</reference>
<evidence type="ECO:0000313" key="3">
    <source>
        <dbReference type="EMBL" id="MFC0423499.1"/>
    </source>
</evidence>
<feature type="transmembrane region" description="Helical" evidence="1">
    <location>
        <begin position="248"/>
        <end position="266"/>
    </location>
</feature>
<dbReference type="InterPro" id="IPR036034">
    <property type="entry name" value="PDZ_sf"/>
</dbReference>
<protein>
    <submittedName>
        <fullName evidence="3">PDZ domain-containing protein</fullName>
    </submittedName>
</protein>
<feature type="transmembrane region" description="Helical" evidence="1">
    <location>
        <begin position="133"/>
        <end position="157"/>
    </location>
</feature>
<dbReference type="Pfam" id="PF13180">
    <property type="entry name" value="PDZ_2"/>
    <property type="match status" value="1"/>
</dbReference>
<keyword evidence="1" id="KW-0472">Membrane</keyword>
<organism evidence="3 4">
    <name type="scientific">Lactiplantibacillus plajomi</name>
    <dbReference type="NCBI Taxonomy" id="1457217"/>
    <lineage>
        <taxon>Bacteria</taxon>
        <taxon>Bacillati</taxon>
        <taxon>Bacillota</taxon>
        <taxon>Bacilli</taxon>
        <taxon>Lactobacillales</taxon>
        <taxon>Lactobacillaceae</taxon>
        <taxon>Lactiplantibacillus</taxon>
    </lineage>
</organism>
<dbReference type="SUPFAM" id="SSF50156">
    <property type="entry name" value="PDZ domain-like"/>
    <property type="match status" value="1"/>
</dbReference>
<feature type="transmembrane region" description="Helical" evidence="1">
    <location>
        <begin position="272"/>
        <end position="293"/>
    </location>
</feature>
<keyword evidence="1" id="KW-1133">Transmembrane helix</keyword>
<dbReference type="Proteomes" id="UP001589855">
    <property type="component" value="Unassembled WGS sequence"/>
</dbReference>
<keyword evidence="1" id="KW-0812">Transmembrane</keyword>
<dbReference type="Gene3D" id="2.30.42.10">
    <property type="match status" value="1"/>
</dbReference>
<accession>A0ABV6K353</accession>
<feature type="transmembrane region" description="Helical" evidence="1">
    <location>
        <begin position="217"/>
        <end position="236"/>
    </location>
</feature>
<gene>
    <name evidence="3" type="ORF">ACFFGS_05110</name>
</gene>
<keyword evidence="4" id="KW-1185">Reference proteome</keyword>
<evidence type="ECO:0000256" key="1">
    <source>
        <dbReference type="SAM" id="Phobius"/>
    </source>
</evidence>
<sequence>MQVLKVFELFLLQPLIWLGLLRSYLTARQRVNYERRHFRSAIDARLVEVRHFITGGVLLGIVTSLISLALGLVVSPGWVVIYELLAAVSLIIVPFGLLPVTVFGLSWLVYWIYSPRMTMVGGALQRAGVATTTMNSGLLINGLVLLALGLAVTAVILRRYDHLGNSPQLRPDQRGKRIVRYRWQQLLVVPVAVLIPGDWIQSTFSWWPVFSVGQRSFTVLLLPLLVGASLQVYKQLPVNAWRRLSKRYVQVAVVTVVAAIVAKLAAVSPQWLLILMAVMVVLIWGVLAAHHYYDRHLQFRFSDTDQGVRVIGLRPNTPADKLNLQLGDVIVECNRQPVHNETEFYAALLESPTYVHLKVRNRQNELIITETAIYNGAPHELGIVLFNDQEV</sequence>
<dbReference type="RefSeq" id="WP_137646100.1">
    <property type="nucleotide sequence ID" value="NZ_BAABRM010000038.1"/>
</dbReference>
<feature type="transmembrane region" description="Helical" evidence="1">
    <location>
        <begin position="52"/>
        <end position="73"/>
    </location>
</feature>
<feature type="domain" description="PDZ" evidence="2">
    <location>
        <begin position="299"/>
        <end position="350"/>
    </location>
</feature>
<proteinExistence type="predicted"/>
<dbReference type="InterPro" id="IPR001478">
    <property type="entry name" value="PDZ"/>
</dbReference>
<feature type="transmembrane region" description="Helical" evidence="1">
    <location>
        <begin position="85"/>
        <end position="113"/>
    </location>
</feature>
<name>A0ABV6K353_9LACO</name>
<dbReference type="EMBL" id="JBHLUK010000051">
    <property type="protein sequence ID" value="MFC0423499.1"/>
    <property type="molecule type" value="Genomic_DNA"/>
</dbReference>
<evidence type="ECO:0000313" key="4">
    <source>
        <dbReference type="Proteomes" id="UP001589855"/>
    </source>
</evidence>
<evidence type="ECO:0000259" key="2">
    <source>
        <dbReference type="Pfam" id="PF13180"/>
    </source>
</evidence>
<comment type="caution">
    <text evidence="3">The sequence shown here is derived from an EMBL/GenBank/DDBJ whole genome shotgun (WGS) entry which is preliminary data.</text>
</comment>